<feature type="binding site" evidence="7">
    <location>
        <position position="256"/>
    </location>
    <ligand>
        <name>FMN</name>
        <dbReference type="ChEBI" id="CHEBI:58210"/>
    </ligand>
</feature>
<dbReference type="GO" id="GO:0010181">
    <property type="term" value="F:FMN binding"/>
    <property type="evidence" value="ECO:0007669"/>
    <property type="project" value="InterPro"/>
</dbReference>
<dbReference type="FunFam" id="3.20.20.70:FF:000056">
    <property type="entry name" value="hydroxyacid oxidase 2"/>
    <property type="match status" value="1"/>
</dbReference>
<dbReference type="EMBL" id="AP028212">
    <property type="protein sequence ID" value="BEI88168.1"/>
    <property type="molecule type" value="Genomic_DNA"/>
</dbReference>
<name>A0AA48IE31_9TREE</name>
<dbReference type="InterPro" id="IPR013785">
    <property type="entry name" value="Aldolase_TIM"/>
</dbReference>
<feature type="active site" description="Proton acceptor" evidence="6">
    <location>
        <position position="258"/>
    </location>
</feature>
<feature type="binding site" evidence="7">
    <location>
        <position position="261"/>
    </location>
    <ligand>
        <name>glyoxylate</name>
        <dbReference type="ChEBI" id="CHEBI:36655"/>
    </ligand>
</feature>
<evidence type="ECO:0000256" key="2">
    <source>
        <dbReference type="ARBA" id="ARBA00023002"/>
    </source>
</evidence>
<dbReference type="InterPro" id="IPR008259">
    <property type="entry name" value="FMN_hydac_DH_AS"/>
</dbReference>
<dbReference type="CDD" id="cd02809">
    <property type="entry name" value="alpha_hydroxyacid_oxid_FMN"/>
    <property type="match status" value="1"/>
</dbReference>
<dbReference type="InterPro" id="IPR037396">
    <property type="entry name" value="FMN_HAD"/>
</dbReference>
<dbReference type="AlphaFoldDB" id="A0AA48IE31"/>
<dbReference type="PIRSF" id="PIRSF000138">
    <property type="entry name" value="Al-hdrx_acd_dh"/>
    <property type="match status" value="1"/>
</dbReference>
<evidence type="ECO:0000256" key="5">
    <source>
        <dbReference type="ARBA" id="ARBA00083297"/>
    </source>
</evidence>
<evidence type="ECO:0000256" key="6">
    <source>
        <dbReference type="PIRSR" id="PIRSR000138-1"/>
    </source>
</evidence>
<keyword evidence="7" id="KW-0288">FMN</keyword>
<dbReference type="PANTHER" id="PTHR10578:SF149">
    <property type="entry name" value="2-HYDROXYACID OXIDASE 2"/>
    <property type="match status" value="1"/>
</dbReference>
<accession>A0AA48IE31</accession>
<gene>
    <name evidence="9" type="ORF">CcaverHIS019_0108860</name>
</gene>
<dbReference type="Proteomes" id="UP001233271">
    <property type="component" value="Chromosome 1"/>
</dbReference>
<evidence type="ECO:0000256" key="1">
    <source>
        <dbReference type="ARBA" id="ARBA00001917"/>
    </source>
</evidence>
<dbReference type="GeneID" id="85492039"/>
<dbReference type="InterPro" id="IPR012133">
    <property type="entry name" value="Alpha-hydoxy_acid_DH_FMN"/>
</dbReference>
<evidence type="ECO:0000256" key="4">
    <source>
        <dbReference type="ARBA" id="ARBA00073420"/>
    </source>
</evidence>
<feature type="binding site" evidence="7">
    <location>
        <begin position="289"/>
        <end position="293"/>
    </location>
    <ligand>
        <name>FMN</name>
        <dbReference type="ChEBI" id="CHEBI:58210"/>
    </ligand>
</feature>
<evidence type="ECO:0000256" key="7">
    <source>
        <dbReference type="PIRSR" id="PIRSR000138-2"/>
    </source>
</evidence>
<feature type="binding site" evidence="7">
    <location>
        <position position="32"/>
    </location>
    <ligand>
        <name>glyoxylate</name>
        <dbReference type="ChEBI" id="CHEBI:36655"/>
    </ligand>
</feature>
<feature type="binding site" evidence="7">
    <location>
        <position position="114"/>
    </location>
    <ligand>
        <name>FMN</name>
        <dbReference type="ChEBI" id="CHEBI:58210"/>
    </ligand>
</feature>
<proteinExistence type="inferred from homology"/>
<feature type="binding site" evidence="7">
    <location>
        <position position="164"/>
    </location>
    <ligand>
        <name>FMN</name>
        <dbReference type="ChEBI" id="CHEBI:58210"/>
    </ligand>
</feature>
<reference evidence="9" key="1">
    <citation type="journal article" date="2023" name="BMC Genomics">
        <title>Chromosome-level genome assemblies of Cutaneotrichosporon spp. (Trichosporonales, Basidiomycota) reveal imbalanced evolution between nucleotide sequences and chromosome synteny.</title>
        <authorList>
            <person name="Kobayashi Y."/>
            <person name="Kayamori A."/>
            <person name="Aoki K."/>
            <person name="Shiwa Y."/>
            <person name="Matsutani M."/>
            <person name="Fujita N."/>
            <person name="Sugita T."/>
            <person name="Iwasaki W."/>
            <person name="Tanaka N."/>
            <person name="Takashima M."/>
        </authorList>
    </citation>
    <scope>NUCLEOTIDE SEQUENCE</scope>
    <source>
        <strain evidence="9">HIS019</strain>
    </source>
</reference>
<protein>
    <recommendedName>
        <fullName evidence="4">Oxidase FUB9</fullName>
    </recommendedName>
    <alternativeName>
        <fullName evidence="5">Fusaric acid biosynthesis protein 9</fullName>
    </alternativeName>
</protein>
<keyword evidence="10" id="KW-1185">Reference proteome</keyword>
<evidence type="ECO:0000256" key="3">
    <source>
        <dbReference type="ARBA" id="ARBA00024042"/>
    </source>
</evidence>
<evidence type="ECO:0000313" key="10">
    <source>
        <dbReference type="Proteomes" id="UP001233271"/>
    </source>
</evidence>
<dbReference type="GO" id="GO:0005737">
    <property type="term" value="C:cytoplasm"/>
    <property type="evidence" value="ECO:0007669"/>
    <property type="project" value="UniProtKB-ARBA"/>
</dbReference>
<dbReference type="KEGG" id="ccac:CcaHIS019_0108860"/>
<dbReference type="PROSITE" id="PS00557">
    <property type="entry name" value="FMN_HYDROXY_ACID_DH_1"/>
    <property type="match status" value="1"/>
</dbReference>
<dbReference type="PANTHER" id="PTHR10578">
    <property type="entry name" value="S -2-HYDROXY-ACID OXIDASE-RELATED"/>
    <property type="match status" value="1"/>
</dbReference>
<dbReference type="RefSeq" id="XP_060453434.1">
    <property type="nucleotide sequence ID" value="XM_060604193.1"/>
</dbReference>
<dbReference type="Gene3D" id="3.20.20.70">
    <property type="entry name" value="Aldolase class I"/>
    <property type="match status" value="1"/>
</dbReference>
<feature type="binding site" evidence="7">
    <location>
        <position position="136"/>
    </location>
    <ligand>
        <name>FMN</name>
        <dbReference type="ChEBI" id="CHEBI:58210"/>
    </ligand>
</feature>
<dbReference type="SUPFAM" id="SSF51395">
    <property type="entry name" value="FMN-linked oxidoreductases"/>
    <property type="match status" value="1"/>
</dbReference>
<organism evidence="9 10">
    <name type="scientific">Cutaneotrichosporon cavernicola</name>
    <dbReference type="NCBI Taxonomy" id="279322"/>
    <lineage>
        <taxon>Eukaryota</taxon>
        <taxon>Fungi</taxon>
        <taxon>Dikarya</taxon>
        <taxon>Basidiomycota</taxon>
        <taxon>Agaricomycotina</taxon>
        <taxon>Tremellomycetes</taxon>
        <taxon>Trichosporonales</taxon>
        <taxon>Trichosporonaceae</taxon>
        <taxon>Cutaneotrichosporon</taxon>
    </lineage>
</organism>
<keyword evidence="2" id="KW-0560">Oxidoreductase</keyword>
<dbReference type="GO" id="GO:0016491">
    <property type="term" value="F:oxidoreductase activity"/>
    <property type="evidence" value="ECO:0007669"/>
    <property type="project" value="UniProtKB-KW"/>
</dbReference>
<feature type="binding site" evidence="7">
    <location>
        <position position="258"/>
    </location>
    <ligand>
        <name>FMN</name>
        <dbReference type="ChEBI" id="CHEBI:58210"/>
    </ligand>
</feature>
<feature type="binding site" evidence="7">
    <location>
        <begin position="312"/>
        <end position="313"/>
    </location>
    <ligand>
        <name>FMN</name>
        <dbReference type="ChEBI" id="CHEBI:58210"/>
    </ligand>
</feature>
<feature type="binding site" evidence="7">
    <location>
        <position position="234"/>
    </location>
    <ligand>
        <name>FMN</name>
        <dbReference type="ChEBI" id="CHEBI:58210"/>
    </ligand>
</feature>
<evidence type="ECO:0000313" key="9">
    <source>
        <dbReference type="EMBL" id="BEI88168.1"/>
    </source>
</evidence>
<comment type="cofactor">
    <cofactor evidence="1">
        <name>FMN</name>
        <dbReference type="ChEBI" id="CHEBI:58210"/>
    </cofactor>
</comment>
<dbReference type="InterPro" id="IPR000262">
    <property type="entry name" value="FMN-dep_DH"/>
</dbReference>
<feature type="binding site" evidence="7">
    <location>
        <position position="173"/>
    </location>
    <ligand>
        <name>glyoxylate</name>
        <dbReference type="ChEBI" id="CHEBI:36655"/>
    </ligand>
</feature>
<dbReference type="PROSITE" id="PS51349">
    <property type="entry name" value="FMN_HYDROXY_ACID_DH_2"/>
    <property type="match status" value="1"/>
</dbReference>
<feature type="domain" description="FMN hydroxy acid dehydrogenase" evidence="8">
    <location>
        <begin position="6"/>
        <end position="363"/>
    </location>
</feature>
<dbReference type="Pfam" id="PF01070">
    <property type="entry name" value="FMN_dh"/>
    <property type="match status" value="1"/>
</dbReference>
<evidence type="ECO:0000259" key="8">
    <source>
        <dbReference type="PROSITE" id="PS51349"/>
    </source>
</evidence>
<feature type="binding site" evidence="7">
    <location>
        <begin position="85"/>
        <end position="87"/>
    </location>
    <ligand>
        <name>FMN</name>
        <dbReference type="ChEBI" id="CHEBI:58210"/>
    </ligand>
</feature>
<keyword evidence="7" id="KW-0285">Flavoprotein</keyword>
<comment type="similarity">
    <text evidence="3">Belongs to the FMN-dependent alpha-hydroxy acid dehydrogenase family.</text>
</comment>
<sequence>MNRLQCPDPRVVSIADLQREGTRKLGKMYGEYYNEGSMDLITLNDNSAAFDRVRLRPRVCVDVSAVDMSTECFGTQVSMPLGFSPAAFHALAHPSGEVGTSRAAAKAGINMVLSTYATASVSDVTAQGRGNAYGMQLSMVVDWDSNLHIVRNAERAGCRALVLTVDCACLGRRLNEYRNEFCLPPTLQLPNLPPGVDVHNPVAGNDPRSSYDNAFTWDKVKRLIASTSMPVYLKGILTAEDAILAANAGATGVIVSNHGGRQLDGALATFDALEGVANAVKGRIEVHLDGGIRRGSDIFKAIALGADHCWVGRVPIWGLAYDGEDGVSLGLKILRDELLITMSLCGCRTLKDIRRSHLARMQADGTWAALADFRRSELAVLRETEQVAKL</sequence>